<evidence type="ECO:0000313" key="4">
    <source>
        <dbReference type="Proteomes" id="UP001265746"/>
    </source>
</evidence>
<dbReference type="EMBL" id="JAUJFL010000002">
    <property type="protein sequence ID" value="KAK2609954.1"/>
    <property type="molecule type" value="Genomic_DNA"/>
</dbReference>
<protein>
    <recommendedName>
        <fullName evidence="2">Leucine-rich repeat domain-containing protein</fullName>
    </recommendedName>
</protein>
<comment type="caution">
    <text evidence="3">The sequence shown here is derived from an EMBL/GenBank/DDBJ whole genome shotgun (WGS) entry which is preliminary data.</text>
</comment>
<dbReference type="Gene3D" id="3.80.10.10">
    <property type="entry name" value="Ribonuclease Inhibitor"/>
    <property type="match status" value="1"/>
</dbReference>
<reference evidence="3" key="1">
    <citation type="submission" date="2023-06" db="EMBL/GenBank/DDBJ databases">
        <authorList>
            <person name="Noh H."/>
        </authorList>
    </citation>
    <scope>NUCLEOTIDE SEQUENCE</scope>
    <source>
        <strain evidence="3">DUCC20226</strain>
    </source>
</reference>
<evidence type="ECO:0000256" key="1">
    <source>
        <dbReference type="SAM" id="MobiDB-lite"/>
    </source>
</evidence>
<evidence type="ECO:0000259" key="2">
    <source>
        <dbReference type="Pfam" id="PF24969"/>
    </source>
</evidence>
<name>A0AAD9W4W1_PHOAM</name>
<feature type="region of interest" description="Disordered" evidence="1">
    <location>
        <begin position="186"/>
        <end position="209"/>
    </location>
</feature>
<keyword evidence="4" id="KW-1185">Reference proteome</keyword>
<dbReference type="SUPFAM" id="SSF52047">
    <property type="entry name" value="RNI-like"/>
    <property type="match status" value="1"/>
</dbReference>
<accession>A0AAD9W4W1</accession>
<dbReference type="InterPro" id="IPR032675">
    <property type="entry name" value="LRR_dom_sf"/>
</dbReference>
<gene>
    <name evidence="3" type="ORF">N8I77_003419</name>
</gene>
<proteinExistence type="predicted"/>
<organism evidence="3 4">
    <name type="scientific">Phomopsis amygdali</name>
    <name type="common">Fusicoccum amygdali</name>
    <dbReference type="NCBI Taxonomy" id="1214568"/>
    <lineage>
        <taxon>Eukaryota</taxon>
        <taxon>Fungi</taxon>
        <taxon>Dikarya</taxon>
        <taxon>Ascomycota</taxon>
        <taxon>Pezizomycotina</taxon>
        <taxon>Sordariomycetes</taxon>
        <taxon>Sordariomycetidae</taxon>
        <taxon>Diaporthales</taxon>
        <taxon>Diaporthaceae</taxon>
        <taxon>Diaporthe</taxon>
    </lineage>
</organism>
<dbReference type="Pfam" id="PF24969">
    <property type="entry name" value="LRR_15"/>
    <property type="match status" value="1"/>
</dbReference>
<feature type="domain" description="Leucine-rich repeat" evidence="2">
    <location>
        <begin position="363"/>
        <end position="460"/>
    </location>
</feature>
<sequence>MRPVPDEIWHQIFSHHQCVLVEDKWWMYGAQVDRSPMETLTSIALVSKQFYRVALPLIYQTLLLEGGDSETTRHEHLTRTLAAGPNLGLHTRTITLDDADLPPTFAFGLMIQKLLKSLELPTTLRKHIETRLEEYARYNYYSSRYVGVAVFILALTPRVRLVDCSYHGISPSLIWMMSGRSDMTEQLMQDPEKGDSDTEEDRIDEETRKDDAVNLSAHEMAGASFANYGLPDLEELRLRTGDCTDNSTYIHSIEAALLHPNLKVLRLLGINWLQKSLRLLKWPDEPCSVQLLELKENLIEASSLRHILSRFTSLRTLLIHLADCRRYMYDTDEIEWEVYLNEFGSILRELGQDLVEFSLHTTSFESDGICEGHLGSLREMRSLRHLKVIYTDLVNTRVEPSEQVSKLVDVLPPSLETLHLHWDERHCGQEYYKRRCGFVNQGVTELLEHGHMPNLRQVSIERYYNETMEGEFDGPIGGWDMTVENVHLWATYSSSGCMRTIVTFTRSY</sequence>
<evidence type="ECO:0000313" key="3">
    <source>
        <dbReference type="EMBL" id="KAK2609954.1"/>
    </source>
</evidence>
<dbReference type="AlphaFoldDB" id="A0AAD9W4W1"/>
<dbReference type="Proteomes" id="UP001265746">
    <property type="component" value="Unassembled WGS sequence"/>
</dbReference>
<dbReference type="InterPro" id="IPR056867">
    <property type="entry name" value="LRR_15"/>
</dbReference>